<sequence>MGKKKQPSDAGSVREDGGVAPGVKMCCGTGYPISIGFVVVNEFCERFSYYGMRAVLVIYFNYFLLWSENTSTAAYHAFISLCYFTPIIGAIIADSWLGKFKTIIYLSIVYAAGQIVTSVSAIPTLSGPINASAHFEEGDAAAGMAVNDPTVHVALTILGLILIALGTGGIKPCVAAFGGDQFEEEQENERSRFFSIFYLSINAGSLISTFVTPILRGTQCFNQDCFALAFGVPAVLMVVALVVFIGGSGMYKKVPPKGNILLEVSRCIGFAISNRFRHRGKQFPKRDHWLDWARESYNGRLIAQIKMVFKVLFLYLPLPMFWALYDQQGSRWTFQATRMNGDFGSLVIQPDQMQSINAMLILVLVPLFDVGIYPLLRRCRVNFTPLRRITVGMLFLGVAFVVAGVIQIMVDNSLTKLPGAGEARFKLLNLQSGANVSMRHDEGSCQLSAPPHAVSMEPCTIASSGQTTLNLSLSFTGGSSWVLCQAAVSPGSLHTLLVRNHSGLPCKMLEDVTKKPEQGKNLVRFINALNVELRVRMGDVDYGAVQGFSNSSYHEISKGENINIHVLVNSSVPREFNFAENIGFGGSYTILLYEDAAGQLLKSSEVDIQPNSVHMGWQVPQYLLLTIGEVIFSVTGLEFSYSQAPPNMKSVLQAAWLLTVAFGNIIVLIVAEAGQMTQQYAEFFLFAGLLFALSMIFAVMAYFYTYVDPAEVEREFDRLDQEEKHRRASGRGEGGEKSKEEHGGGMELAGVYDEPLKQTKM</sequence>
<dbReference type="CDD" id="cd17347">
    <property type="entry name" value="MFS_SLC15A1_2_like"/>
    <property type="match status" value="1"/>
</dbReference>
<feature type="transmembrane region" description="Helical" evidence="12">
    <location>
        <begin position="195"/>
        <end position="215"/>
    </location>
</feature>
<feature type="transmembrane region" description="Helical" evidence="12">
    <location>
        <begin position="653"/>
        <end position="671"/>
    </location>
</feature>
<dbReference type="Pfam" id="PF00854">
    <property type="entry name" value="PTR2"/>
    <property type="match status" value="2"/>
</dbReference>
<evidence type="ECO:0000313" key="13">
    <source>
        <dbReference type="Proteomes" id="UP001318040"/>
    </source>
</evidence>
<feature type="transmembrane region" description="Helical" evidence="12">
    <location>
        <begin position="104"/>
        <end position="122"/>
    </location>
</feature>
<dbReference type="PROSITE" id="PS01022">
    <property type="entry name" value="PTR2_1"/>
    <property type="match status" value="1"/>
</dbReference>
<dbReference type="KEGG" id="pmrn:116956295"/>
<feature type="transmembrane region" description="Helical" evidence="12">
    <location>
        <begin position="356"/>
        <end position="376"/>
    </location>
</feature>
<dbReference type="GO" id="GO:0015293">
    <property type="term" value="F:symporter activity"/>
    <property type="evidence" value="ECO:0007669"/>
    <property type="project" value="UniProtKB-KW"/>
</dbReference>
<protein>
    <submittedName>
        <fullName evidence="14">Solute carrier family 15 member 1-like</fullName>
    </submittedName>
</protein>
<dbReference type="GeneID" id="116956295"/>
<keyword evidence="9 12" id="KW-0472">Membrane</keyword>
<evidence type="ECO:0000256" key="6">
    <source>
        <dbReference type="ARBA" id="ARBA00022856"/>
    </source>
</evidence>
<evidence type="ECO:0000256" key="10">
    <source>
        <dbReference type="RuleBase" id="RU003755"/>
    </source>
</evidence>
<evidence type="ECO:0000256" key="2">
    <source>
        <dbReference type="ARBA" id="ARBA00005982"/>
    </source>
</evidence>
<name>A0AAJ7UF80_PETMA</name>
<comment type="subcellular location">
    <subcellularLocation>
        <location evidence="1 10">Membrane</location>
        <topology evidence="1 10">Multi-pass membrane protein</topology>
    </subcellularLocation>
</comment>
<dbReference type="Gene3D" id="1.20.1250.20">
    <property type="entry name" value="MFS general substrate transporter like domains"/>
    <property type="match status" value="2"/>
</dbReference>
<feature type="transmembrane region" description="Helical" evidence="12">
    <location>
        <begin position="307"/>
        <end position="325"/>
    </location>
</feature>
<evidence type="ECO:0000256" key="4">
    <source>
        <dbReference type="ARBA" id="ARBA00022692"/>
    </source>
</evidence>
<evidence type="ECO:0000256" key="1">
    <source>
        <dbReference type="ARBA" id="ARBA00004141"/>
    </source>
</evidence>
<dbReference type="GO" id="GO:0015031">
    <property type="term" value="P:protein transport"/>
    <property type="evidence" value="ECO:0007669"/>
    <property type="project" value="UniProtKB-KW"/>
</dbReference>
<feature type="transmembrane region" description="Helical" evidence="12">
    <location>
        <begin position="73"/>
        <end position="92"/>
    </location>
</feature>
<dbReference type="GO" id="GO:0016020">
    <property type="term" value="C:membrane"/>
    <property type="evidence" value="ECO:0007669"/>
    <property type="project" value="UniProtKB-SubCell"/>
</dbReference>
<dbReference type="AlphaFoldDB" id="A0AAJ7UF80"/>
<dbReference type="Proteomes" id="UP001318040">
    <property type="component" value="Chromosome 64"/>
</dbReference>
<keyword evidence="4 10" id="KW-0812">Transmembrane</keyword>
<reference evidence="14" key="1">
    <citation type="submission" date="2025-08" db="UniProtKB">
        <authorList>
            <consortium name="RefSeq"/>
        </authorList>
    </citation>
    <scope>IDENTIFICATION</scope>
    <source>
        <tissue evidence="14">Sperm</tissue>
    </source>
</reference>
<feature type="compositionally biased region" description="Basic and acidic residues" evidence="11">
    <location>
        <begin position="733"/>
        <end position="744"/>
    </location>
</feature>
<evidence type="ECO:0000256" key="7">
    <source>
        <dbReference type="ARBA" id="ARBA00022927"/>
    </source>
</evidence>
<keyword evidence="5" id="KW-0769">Symport</keyword>
<evidence type="ECO:0000313" key="14">
    <source>
        <dbReference type="RefSeq" id="XP_032833687.1"/>
    </source>
</evidence>
<dbReference type="FunFam" id="1.20.1250.20:FF:000049">
    <property type="entry name" value="Solute carrier family 15 member 2"/>
    <property type="match status" value="1"/>
</dbReference>
<dbReference type="RefSeq" id="XP_032833687.1">
    <property type="nucleotide sequence ID" value="XM_032977796.1"/>
</dbReference>
<proteinExistence type="inferred from homology"/>
<organism evidence="13 14">
    <name type="scientific">Petromyzon marinus</name>
    <name type="common">Sea lamprey</name>
    <dbReference type="NCBI Taxonomy" id="7757"/>
    <lineage>
        <taxon>Eukaryota</taxon>
        <taxon>Metazoa</taxon>
        <taxon>Chordata</taxon>
        <taxon>Craniata</taxon>
        <taxon>Vertebrata</taxon>
        <taxon>Cyclostomata</taxon>
        <taxon>Hyperoartia</taxon>
        <taxon>Petromyzontiformes</taxon>
        <taxon>Petromyzontidae</taxon>
        <taxon>Petromyzon</taxon>
    </lineage>
</organism>
<feature type="transmembrane region" description="Helical" evidence="12">
    <location>
        <begin position="153"/>
        <end position="174"/>
    </location>
</feature>
<comment type="similarity">
    <text evidence="2 10">Belongs to the major facilitator superfamily. Proton-dependent oligopeptide transporter (POT/PTR) (TC 2.A.17) family.</text>
</comment>
<evidence type="ECO:0000256" key="11">
    <source>
        <dbReference type="SAM" id="MobiDB-lite"/>
    </source>
</evidence>
<dbReference type="InterPro" id="IPR036259">
    <property type="entry name" value="MFS_trans_sf"/>
</dbReference>
<keyword evidence="8 12" id="KW-1133">Transmembrane helix</keyword>
<dbReference type="GO" id="GO:0006857">
    <property type="term" value="P:oligopeptide transport"/>
    <property type="evidence" value="ECO:0007669"/>
    <property type="project" value="InterPro"/>
</dbReference>
<keyword evidence="6" id="KW-0571">Peptide transport</keyword>
<dbReference type="InterPro" id="IPR018456">
    <property type="entry name" value="PTR2_symporter_CS"/>
</dbReference>
<feature type="transmembrane region" description="Helical" evidence="12">
    <location>
        <begin position="227"/>
        <end position="247"/>
    </location>
</feature>
<keyword evidence="13" id="KW-1185">Reference proteome</keyword>
<dbReference type="SUPFAM" id="SSF103473">
    <property type="entry name" value="MFS general substrate transporter"/>
    <property type="match status" value="1"/>
</dbReference>
<evidence type="ECO:0000256" key="12">
    <source>
        <dbReference type="SAM" id="Phobius"/>
    </source>
</evidence>
<feature type="transmembrane region" description="Helical" evidence="12">
    <location>
        <begin position="683"/>
        <end position="704"/>
    </location>
</feature>
<accession>A0AAJ7UF80</accession>
<feature type="transmembrane region" description="Helical" evidence="12">
    <location>
        <begin position="50"/>
        <end position="67"/>
    </location>
</feature>
<dbReference type="PROSITE" id="PS01023">
    <property type="entry name" value="PTR2_2"/>
    <property type="match status" value="1"/>
</dbReference>
<dbReference type="FunFam" id="1.20.1250.20:FF:000379">
    <property type="entry name" value="Uncharacterized protein, isoform A"/>
    <property type="match status" value="1"/>
</dbReference>
<gene>
    <name evidence="14" type="primary">LOC116956295</name>
</gene>
<evidence type="ECO:0000256" key="9">
    <source>
        <dbReference type="ARBA" id="ARBA00023136"/>
    </source>
</evidence>
<feature type="region of interest" description="Disordered" evidence="11">
    <location>
        <begin position="718"/>
        <end position="761"/>
    </location>
</feature>
<evidence type="ECO:0000256" key="5">
    <source>
        <dbReference type="ARBA" id="ARBA00022847"/>
    </source>
</evidence>
<dbReference type="InterPro" id="IPR000109">
    <property type="entry name" value="POT_fam"/>
</dbReference>
<keyword evidence="7" id="KW-0653">Protein transport</keyword>
<evidence type="ECO:0000256" key="8">
    <source>
        <dbReference type="ARBA" id="ARBA00022989"/>
    </source>
</evidence>
<evidence type="ECO:0000256" key="3">
    <source>
        <dbReference type="ARBA" id="ARBA00022448"/>
    </source>
</evidence>
<feature type="transmembrane region" description="Helical" evidence="12">
    <location>
        <begin position="388"/>
        <end position="410"/>
    </location>
</feature>
<dbReference type="PANTHER" id="PTHR11654">
    <property type="entry name" value="OLIGOPEPTIDE TRANSPORTER-RELATED"/>
    <property type="match status" value="1"/>
</dbReference>
<keyword evidence="3 10" id="KW-0813">Transport</keyword>